<protein>
    <recommendedName>
        <fullName evidence="3">Pectate lyase superfamily protein domain-containing protein</fullName>
    </recommendedName>
</protein>
<evidence type="ECO:0000313" key="2">
    <source>
        <dbReference type="Proteomes" id="UP000293568"/>
    </source>
</evidence>
<dbReference type="RefSeq" id="WP_129440656.1">
    <property type="nucleotide sequence ID" value="NZ_CP035492.1"/>
</dbReference>
<reference evidence="1 2" key="1">
    <citation type="submission" date="2019-01" db="EMBL/GenBank/DDBJ databases">
        <title>Genome sequencing of strain FW100M-2.</title>
        <authorList>
            <person name="Heo J."/>
            <person name="Kim S.-J."/>
            <person name="Kim J.-S."/>
            <person name="Hong S.-B."/>
            <person name="Kwon S.-W."/>
        </authorList>
    </citation>
    <scope>NUCLEOTIDE SEQUENCE [LARGE SCALE GENOMIC DNA]</scope>
    <source>
        <strain evidence="1 2">FW100M-2</strain>
    </source>
</reference>
<proteinExistence type="predicted"/>
<evidence type="ECO:0008006" key="3">
    <source>
        <dbReference type="Google" id="ProtNLM"/>
    </source>
</evidence>
<evidence type="ECO:0000313" key="1">
    <source>
        <dbReference type="EMBL" id="QAY66757.1"/>
    </source>
</evidence>
<dbReference type="AlphaFoldDB" id="A0A4P6F161"/>
<dbReference type="InterPro" id="IPR011050">
    <property type="entry name" value="Pectin_lyase_fold/virulence"/>
</dbReference>
<dbReference type="Proteomes" id="UP000293568">
    <property type="component" value="Chromosome"/>
</dbReference>
<accession>A0A4P6F161</accession>
<dbReference type="OrthoDB" id="2492682at2"/>
<dbReference type="EMBL" id="CP035492">
    <property type="protein sequence ID" value="QAY66757.1"/>
    <property type="molecule type" value="Genomic_DNA"/>
</dbReference>
<sequence length="726" mass="81612">MDKTQAMGLSALGKSNELNVQEITESLRKVDDEMIQRGFNIRWFGADPTGAQSSVKAVTDAQNGTTDTIYVPKGVYLIDQDFIFLSSKRYVFDRDSRFKIANGKTLTVNSAISAYESDWIFDITLGGTITGTPQVREIYPQWFGAKGNWNGTTGADDTSAIQAALDLANSMKAFVHFPVGIYQISRTLYLGANVYISGYISGFSTNGSWDTISFASLIFTNSDPNSYLFTGKNGITGGQMIVRNIGIFTGLSYNTGNKKNILLYKYDCQRHSLFEGVQIGLFDYVFYQGSFSMASRIQYCEIRNIGRAIFNGGNIVDAYFYNNYFHGHGTTYTDTSGKEQTVSCDFIQNPSTLAMCQFLNNWFEFFDYGFKVNSMEQCTFVGNIFDYIYRAFDKVGIACTLSGNVFNHCNKESMVNHNWWKSTNGLTDNDWRTIIVGGHSGISIVGNVAGAVDTFIDIIGGNGAIKDMYSSGNMIRTDNTLSAIDPNRIIRVSVGITSWLQEGHMTNMKLEELNDTFHSVPPQTGLFPGRRVIVNGKSLTMNTSFKWVDKDGNQYGYNTKNLIPKFNDPAWNITDHRWVIVDTNGYKLKVNGYTTSGWPEIILTIPTAEGKKYRFNTKTSYFASDNSHRNIIEIYLCRDNNRVITYYYNQNNGSYEFSIPNGINKIQIALRCNTTTESSLTFFFDTLFLSEYSNLNYGTILISEKGDKFLKYIDALTNTEITEPYV</sequence>
<organism evidence="1 2">
    <name type="scientific">Paenibacillus protaetiae</name>
    <dbReference type="NCBI Taxonomy" id="2509456"/>
    <lineage>
        <taxon>Bacteria</taxon>
        <taxon>Bacillati</taxon>
        <taxon>Bacillota</taxon>
        <taxon>Bacilli</taxon>
        <taxon>Bacillales</taxon>
        <taxon>Paenibacillaceae</taxon>
        <taxon>Paenibacillus</taxon>
    </lineage>
</organism>
<dbReference type="InterPro" id="IPR012334">
    <property type="entry name" value="Pectin_lyas_fold"/>
</dbReference>
<name>A0A4P6F161_9BACL</name>
<gene>
    <name evidence="1" type="ORF">ET464_10395</name>
</gene>
<keyword evidence="2" id="KW-1185">Reference proteome</keyword>
<dbReference type="KEGG" id="pprt:ET464_10395"/>
<dbReference type="Gene3D" id="2.160.20.10">
    <property type="entry name" value="Single-stranded right-handed beta-helix, Pectin lyase-like"/>
    <property type="match status" value="2"/>
</dbReference>
<dbReference type="SUPFAM" id="SSF51126">
    <property type="entry name" value="Pectin lyase-like"/>
    <property type="match status" value="2"/>
</dbReference>